<evidence type="ECO:0000259" key="1">
    <source>
        <dbReference type="PROSITE" id="PS51819"/>
    </source>
</evidence>
<dbReference type="KEGG" id="bgoe:IFJ75_14890"/>
<sequence>MIDHIGLAVTDIARSRAFYEAALEPLGYRLIHDAQTEAGGTAVMFGVGDEVDFVIADKERPGESNHVAFRAETRAEVEAFHAAALAAGGQDNGGPGLRPRYGAAYYAAFVLDPDGFNVEAVCHAPDEASSRQA</sequence>
<reference evidence="2" key="1">
    <citation type="submission" date="2020-09" db="EMBL/GenBank/DDBJ databases">
        <title>Brevundimonas sp. LVF2 isolated from a puddle in Goettingen, Germany.</title>
        <authorList>
            <person name="Friedrich I."/>
            <person name="Klassen A."/>
            <person name="Hannes N."/>
            <person name="Schneider D."/>
            <person name="Hertel R."/>
            <person name="Daniel R."/>
        </authorList>
    </citation>
    <scope>NUCLEOTIDE SEQUENCE</scope>
    <source>
        <strain evidence="2">LVF2</strain>
    </source>
</reference>
<accession>A0A975C2U8</accession>
<dbReference type="AlphaFoldDB" id="A0A975C2U8"/>
<dbReference type="InterPro" id="IPR004360">
    <property type="entry name" value="Glyas_Fos-R_dOase_dom"/>
</dbReference>
<organism evidence="2 3">
    <name type="scientific">Brevundimonas goettingensis</name>
    <dbReference type="NCBI Taxonomy" id="2774190"/>
    <lineage>
        <taxon>Bacteria</taxon>
        <taxon>Pseudomonadati</taxon>
        <taxon>Pseudomonadota</taxon>
        <taxon>Alphaproteobacteria</taxon>
        <taxon>Caulobacterales</taxon>
        <taxon>Caulobacteraceae</taxon>
        <taxon>Brevundimonas</taxon>
    </lineage>
</organism>
<evidence type="ECO:0000313" key="3">
    <source>
        <dbReference type="Proteomes" id="UP000663918"/>
    </source>
</evidence>
<name>A0A975C2U8_9CAUL</name>
<protein>
    <submittedName>
        <fullName evidence="2">VOC family protein</fullName>
    </submittedName>
</protein>
<proteinExistence type="predicted"/>
<dbReference type="PANTHER" id="PTHR35006:SF2">
    <property type="entry name" value="GLYOXALASE FAMILY PROTEIN (AFU_ORTHOLOGUE AFUA_5G14830)"/>
    <property type="match status" value="1"/>
</dbReference>
<dbReference type="EMBL" id="CP062222">
    <property type="protein sequence ID" value="QTC90547.1"/>
    <property type="molecule type" value="Genomic_DNA"/>
</dbReference>
<dbReference type="InterPro" id="IPR037523">
    <property type="entry name" value="VOC_core"/>
</dbReference>
<dbReference type="Gene3D" id="3.10.180.10">
    <property type="entry name" value="2,3-Dihydroxybiphenyl 1,2-Dioxygenase, domain 1"/>
    <property type="match status" value="1"/>
</dbReference>
<feature type="domain" description="VOC" evidence="1">
    <location>
        <begin position="1"/>
        <end position="123"/>
    </location>
</feature>
<dbReference type="PROSITE" id="PS51819">
    <property type="entry name" value="VOC"/>
    <property type="match status" value="1"/>
</dbReference>
<dbReference type="Proteomes" id="UP000663918">
    <property type="component" value="Chromosome"/>
</dbReference>
<keyword evidence="3" id="KW-1185">Reference proteome</keyword>
<dbReference type="Pfam" id="PF00903">
    <property type="entry name" value="Glyoxalase"/>
    <property type="match status" value="1"/>
</dbReference>
<dbReference type="PANTHER" id="PTHR35006">
    <property type="entry name" value="GLYOXALASE FAMILY PROTEIN (AFU_ORTHOLOGUE AFUA_5G14830)"/>
    <property type="match status" value="1"/>
</dbReference>
<dbReference type="CDD" id="cd07262">
    <property type="entry name" value="VOC_like"/>
    <property type="match status" value="1"/>
</dbReference>
<evidence type="ECO:0000313" key="2">
    <source>
        <dbReference type="EMBL" id="QTC90547.1"/>
    </source>
</evidence>
<dbReference type="RefSeq" id="WP_207869019.1">
    <property type="nucleotide sequence ID" value="NZ_CP062222.1"/>
</dbReference>
<dbReference type="InterPro" id="IPR029068">
    <property type="entry name" value="Glyas_Bleomycin-R_OHBP_Dase"/>
</dbReference>
<dbReference type="SUPFAM" id="SSF54593">
    <property type="entry name" value="Glyoxalase/Bleomycin resistance protein/Dihydroxybiphenyl dioxygenase"/>
    <property type="match status" value="1"/>
</dbReference>
<gene>
    <name evidence="2" type="ORF">IFJ75_14890</name>
</gene>